<feature type="repeat" description="ARM" evidence="11">
    <location>
        <begin position="1010"/>
        <end position="1055"/>
    </location>
</feature>
<proteinExistence type="inferred from homology"/>
<evidence type="ECO:0000313" key="14">
    <source>
        <dbReference type="EMBL" id="PTQ32806.1"/>
    </source>
</evidence>
<gene>
    <name evidence="14" type="ORF">MARPO_0095s0062</name>
</gene>
<comment type="subcellular location">
    <subcellularLocation>
        <location evidence="1">Cytoplasm</location>
        <location evidence="1">Myofibril</location>
        <location evidence="1">Sarcomere</location>
        <location evidence="1">A band</location>
    </subcellularLocation>
    <subcellularLocation>
        <location evidence="2">Cytoplasm</location>
        <location evidence="2">Myofibril</location>
        <location evidence="2">Sarcomere</location>
        <location evidence="2">Z line</location>
    </subcellularLocation>
    <subcellularLocation>
        <location evidence="3">Vacuole membrane</location>
        <topology evidence="3">Lipid-anchor</topology>
    </subcellularLocation>
</comment>
<dbReference type="GO" id="GO:0043495">
    <property type="term" value="F:protein-membrane adaptor activity"/>
    <property type="evidence" value="ECO:0007669"/>
    <property type="project" value="InterPro"/>
</dbReference>
<evidence type="ECO:0000259" key="13">
    <source>
        <dbReference type="SMART" id="SM00382"/>
    </source>
</evidence>
<accession>A0A2R6WG36</accession>
<dbReference type="InterPro" id="IPR027417">
    <property type="entry name" value="P-loop_NTPase"/>
</dbReference>
<evidence type="ECO:0000256" key="7">
    <source>
        <dbReference type="ARBA" id="ARBA00022737"/>
    </source>
</evidence>
<dbReference type="OrthoDB" id="1926212at2759"/>
<evidence type="ECO:0000256" key="11">
    <source>
        <dbReference type="PROSITE-ProRule" id="PRU00259"/>
    </source>
</evidence>
<keyword evidence="15" id="KW-1185">Reference proteome</keyword>
<dbReference type="SMART" id="SM00382">
    <property type="entry name" value="AAA"/>
    <property type="match status" value="1"/>
</dbReference>
<dbReference type="GO" id="GO:0005774">
    <property type="term" value="C:vacuolar membrane"/>
    <property type="evidence" value="ECO:0007669"/>
    <property type="project" value="UniProtKB-SubCell"/>
</dbReference>
<dbReference type="SUPFAM" id="SSF48371">
    <property type="entry name" value="ARM repeat"/>
    <property type="match status" value="2"/>
</dbReference>
<sequence>MARPAAMIDDSQFVALVNKAALLAEQLGSGLYEGCDEVESFPTMVETIRMKHPLWSTQLKKYGIPGQSIVAPLLQAASKKLREEEVRLRKLHSSCYMKCFAASSFKFPKELASGFQRMIDVFENLPLLMKESDDDVRDIMVTTSSVDHHSHSHHHLHHHHLDADKIANESEPLLEPRTSKSRKRSRLPFYADKRYVPMQASVLEVRGSLERRTGPHVVVLQGGPGTGKSSLARHLALHYQDKQVYYPGQRAHFADGVFYLACGGGVDIKAKQLELLHILEYPLHLLLTSGECQQLSESGIHKKLMEYMEDKDTLVVLDDVEDYDLLHHLMVPSSRVKYLVTSELELQWADSVNFTMPPLRIEDARKILAQHIDLPDFIPGHLQDVADAIIIATGANPLALVSLSLAVNSRPGAGTDTKEWLEVERKFRRLLDEDEEGVIAALGEQYPRHVACSMALSVDYLPHEAKLILFALAAFDDLPIPEVVVQLLVQCTSGEVSSFAKWRDYLGARGLVLQQQQIVPWSLEPQSTLTIHGIRKHCVKITKGNEIGLLIDSLLNRLGDSHDELSSDAALMTALCVVYGEGELAVRAAAKLSVSNFSHMGSLILTWLAPFVSLLQVTSEDPYPKQPPMIHVLARQVILEFICHRSPENGITGLLAVPESALTTCWALAVHALDKPLLIASEGILQGLVTLLGKHVPHETQKCAAWALTNIAVSDEKQFNMAVFPGFLKGFVRLLSMDSQPEIQTIAAWTLMVVAEAEENRVDVASFPGALAGLVALLGKSVRSDIQINAAWALANITGDRDNKITVAEFPGALHGLVGLLAKDMSPVTQSKAAWALANMAEAEENKLTIAAFPGALEGLVRLLGVDEFSIEAPCDQHSTRALGNLNAAWALANLSDAKVNKESIAVFPGALKGLVRLLNKDVNPQTRCSAAWTLVHLAEATETKVKVIIAKIPGALEGLVSLFEIESEHNHRDMQQQATWAWRNLSAAWALGSLADAEENKTMVAACPGALKGLVGLLANPKHGSLHLQSRAAWALANIAAGAANQELLAAFPGALEGLVGLLKKEVNPYTQSNALRAIAHIVEAKNNRVLLAKFPGALENLVGLLSQDVSSYTQNNAARALATMATAGENQMTIAKFPGALEGFVRLLSKEESPAVQTNAAWALANLAEESMNKIGIALFPEAIERLLRLLEDDVDPSVQAVAARTLTQIDSRTNNRLILGSAEAYRSRAVINIEMENYKQALGDLDRAHHLQPENPYTYSWRRFVRVMLKEYEGALEDANKAIELQPHKQFHWQERGILKGMMGDLPGALSDLTKGLQLNPDDYESLKHRGYIKYLMQDQAGACDDAENAIANKPPQLDDPAYGAGFLGGLCVEYLGYKLK</sequence>
<protein>
    <recommendedName>
        <fullName evidence="5">Protein unc-45 homolog B</fullName>
    </recommendedName>
    <alternativeName>
        <fullName evidence="10">Vacuolar protein 8</fullName>
    </alternativeName>
</protein>
<dbReference type="EMBL" id="KZ772767">
    <property type="protein sequence ID" value="PTQ32806.1"/>
    <property type="molecule type" value="Genomic_DNA"/>
</dbReference>
<dbReference type="Gramene" id="Mp5g08960.1">
    <property type="protein sequence ID" value="Mp5g08960.1.cds"/>
    <property type="gene ID" value="Mp5g08960"/>
</dbReference>
<dbReference type="Gene3D" id="3.40.50.300">
    <property type="entry name" value="P-loop containing nucleotide triphosphate hydrolases"/>
    <property type="match status" value="1"/>
</dbReference>
<feature type="repeat" description="TPR" evidence="12">
    <location>
        <begin position="1225"/>
        <end position="1258"/>
    </location>
</feature>
<keyword evidence="7" id="KW-0677">Repeat</keyword>
<dbReference type="InterPro" id="IPR019734">
    <property type="entry name" value="TPR_rpt"/>
</dbReference>
<dbReference type="InterPro" id="IPR011990">
    <property type="entry name" value="TPR-like_helical_dom_sf"/>
</dbReference>
<evidence type="ECO:0000256" key="12">
    <source>
        <dbReference type="PROSITE-ProRule" id="PRU00339"/>
    </source>
</evidence>
<evidence type="ECO:0000256" key="3">
    <source>
        <dbReference type="ARBA" id="ARBA00004592"/>
    </source>
</evidence>
<dbReference type="InterPro" id="IPR003593">
    <property type="entry name" value="AAA+_ATPase"/>
</dbReference>
<dbReference type="InterPro" id="IPR011989">
    <property type="entry name" value="ARM-like"/>
</dbReference>
<dbReference type="GO" id="GO:0071562">
    <property type="term" value="P:nucleus-vacuole junction assembly"/>
    <property type="evidence" value="ECO:0007669"/>
    <property type="project" value="InterPro"/>
</dbReference>
<dbReference type="Gene3D" id="1.25.10.10">
    <property type="entry name" value="Leucine-rich Repeat Variant"/>
    <property type="match status" value="3"/>
</dbReference>
<dbReference type="SMART" id="SM00028">
    <property type="entry name" value="TPR"/>
    <property type="match status" value="4"/>
</dbReference>
<evidence type="ECO:0000256" key="8">
    <source>
        <dbReference type="ARBA" id="ARBA00023136"/>
    </source>
</evidence>
<dbReference type="InterPro" id="IPR000225">
    <property type="entry name" value="Armadillo"/>
</dbReference>
<dbReference type="InterPro" id="IPR002182">
    <property type="entry name" value="NB-ARC"/>
</dbReference>
<evidence type="ECO:0000256" key="5">
    <source>
        <dbReference type="ARBA" id="ARBA00020768"/>
    </source>
</evidence>
<dbReference type="Pfam" id="PF13646">
    <property type="entry name" value="HEAT_2"/>
    <property type="match status" value="1"/>
</dbReference>
<feature type="repeat" description="ARM" evidence="11">
    <location>
        <begin position="769"/>
        <end position="812"/>
    </location>
</feature>
<keyword evidence="8" id="KW-0472">Membrane</keyword>
<dbReference type="InterPro" id="IPR016024">
    <property type="entry name" value="ARM-type_fold"/>
</dbReference>
<dbReference type="SMART" id="SM00185">
    <property type="entry name" value="ARM"/>
    <property type="match status" value="12"/>
</dbReference>
<dbReference type="SUPFAM" id="SSF52540">
    <property type="entry name" value="P-loop containing nucleoside triphosphate hydrolases"/>
    <property type="match status" value="1"/>
</dbReference>
<comment type="similarity">
    <text evidence="4">Belongs to the beta-catenin family.</text>
</comment>
<evidence type="ECO:0000256" key="9">
    <source>
        <dbReference type="ARBA" id="ARBA00023288"/>
    </source>
</evidence>
<reference evidence="15" key="1">
    <citation type="journal article" date="2017" name="Cell">
        <title>Insights into land plant evolution garnered from the Marchantia polymorpha genome.</title>
        <authorList>
            <person name="Bowman J.L."/>
            <person name="Kohchi T."/>
            <person name="Yamato K.T."/>
            <person name="Jenkins J."/>
            <person name="Shu S."/>
            <person name="Ishizaki K."/>
            <person name="Yamaoka S."/>
            <person name="Nishihama R."/>
            <person name="Nakamura Y."/>
            <person name="Berger F."/>
            <person name="Adam C."/>
            <person name="Aki S.S."/>
            <person name="Althoff F."/>
            <person name="Araki T."/>
            <person name="Arteaga-Vazquez M.A."/>
            <person name="Balasubrmanian S."/>
            <person name="Barry K."/>
            <person name="Bauer D."/>
            <person name="Boehm C.R."/>
            <person name="Briginshaw L."/>
            <person name="Caballero-Perez J."/>
            <person name="Catarino B."/>
            <person name="Chen F."/>
            <person name="Chiyoda S."/>
            <person name="Chovatia M."/>
            <person name="Davies K.M."/>
            <person name="Delmans M."/>
            <person name="Demura T."/>
            <person name="Dierschke T."/>
            <person name="Dolan L."/>
            <person name="Dorantes-Acosta A.E."/>
            <person name="Eklund D.M."/>
            <person name="Florent S.N."/>
            <person name="Flores-Sandoval E."/>
            <person name="Fujiyama A."/>
            <person name="Fukuzawa H."/>
            <person name="Galik B."/>
            <person name="Grimanelli D."/>
            <person name="Grimwood J."/>
            <person name="Grossniklaus U."/>
            <person name="Hamada T."/>
            <person name="Haseloff J."/>
            <person name="Hetherington A.J."/>
            <person name="Higo A."/>
            <person name="Hirakawa Y."/>
            <person name="Hundley H.N."/>
            <person name="Ikeda Y."/>
            <person name="Inoue K."/>
            <person name="Inoue S.I."/>
            <person name="Ishida S."/>
            <person name="Jia Q."/>
            <person name="Kakita M."/>
            <person name="Kanazawa T."/>
            <person name="Kawai Y."/>
            <person name="Kawashima T."/>
            <person name="Kennedy M."/>
            <person name="Kinose K."/>
            <person name="Kinoshita T."/>
            <person name="Kohara Y."/>
            <person name="Koide E."/>
            <person name="Komatsu K."/>
            <person name="Kopischke S."/>
            <person name="Kubo M."/>
            <person name="Kyozuka J."/>
            <person name="Lagercrantz U."/>
            <person name="Lin S.S."/>
            <person name="Lindquist E."/>
            <person name="Lipzen A.M."/>
            <person name="Lu C.W."/>
            <person name="De Luna E."/>
            <person name="Martienssen R.A."/>
            <person name="Minamino N."/>
            <person name="Mizutani M."/>
            <person name="Mizutani M."/>
            <person name="Mochizuki N."/>
            <person name="Monte I."/>
            <person name="Mosher R."/>
            <person name="Nagasaki H."/>
            <person name="Nakagami H."/>
            <person name="Naramoto S."/>
            <person name="Nishitani K."/>
            <person name="Ohtani M."/>
            <person name="Okamoto T."/>
            <person name="Okumura M."/>
            <person name="Phillips J."/>
            <person name="Pollak B."/>
            <person name="Reinders A."/>
            <person name="Rovekamp M."/>
            <person name="Sano R."/>
            <person name="Sawa S."/>
            <person name="Schmid M.W."/>
            <person name="Shirakawa M."/>
            <person name="Solano R."/>
            <person name="Spunde A."/>
            <person name="Suetsugu N."/>
            <person name="Sugano S."/>
            <person name="Sugiyama A."/>
            <person name="Sun R."/>
            <person name="Suzuki Y."/>
            <person name="Takenaka M."/>
            <person name="Takezawa D."/>
            <person name="Tomogane H."/>
            <person name="Tsuzuki M."/>
            <person name="Ueda T."/>
            <person name="Umeda M."/>
            <person name="Ward J.M."/>
            <person name="Watanabe Y."/>
            <person name="Yazaki K."/>
            <person name="Yokoyama R."/>
            <person name="Yoshitake Y."/>
            <person name="Yotsui I."/>
            <person name="Zachgo S."/>
            <person name="Schmutz J."/>
        </authorList>
    </citation>
    <scope>NUCLEOTIDE SEQUENCE [LARGE SCALE GENOMIC DNA]</scope>
    <source>
        <strain evidence="15">Tak-1</strain>
    </source>
</reference>
<name>A0A2R6WG36_MARPO</name>
<dbReference type="PROSITE" id="PS50005">
    <property type="entry name" value="TPR"/>
    <property type="match status" value="1"/>
</dbReference>
<feature type="domain" description="AAA+ ATPase" evidence="13">
    <location>
        <begin position="214"/>
        <end position="437"/>
    </location>
</feature>
<dbReference type="Proteomes" id="UP000244005">
    <property type="component" value="Unassembled WGS sequence"/>
</dbReference>
<dbReference type="Pfam" id="PF00931">
    <property type="entry name" value="NB-ARC"/>
    <property type="match status" value="1"/>
</dbReference>
<dbReference type="Gene3D" id="1.25.40.10">
    <property type="entry name" value="Tetratricopeptide repeat domain"/>
    <property type="match status" value="2"/>
</dbReference>
<dbReference type="Pfam" id="PF00514">
    <property type="entry name" value="Arm"/>
    <property type="match status" value="1"/>
</dbReference>
<dbReference type="PROSITE" id="PS50176">
    <property type="entry name" value="ARM_REPEAT"/>
    <property type="match status" value="3"/>
</dbReference>
<organism evidence="14 15">
    <name type="scientific">Marchantia polymorpha</name>
    <name type="common">Common liverwort</name>
    <name type="synonym">Marchantia aquatica</name>
    <dbReference type="NCBI Taxonomy" id="3197"/>
    <lineage>
        <taxon>Eukaryota</taxon>
        <taxon>Viridiplantae</taxon>
        <taxon>Streptophyta</taxon>
        <taxon>Embryophyta</taxon>
        <taxon>Marchantiophyta</taxon>
        <taxon>Marchantiopsida</taxon>
        <taxon>Marchantiidae</taxon>
        <taxon>Marchantiales</taxon>
        <taxon>Marchantiaceae</taxon>
        <taxon>Marchantia</taxon>
    </lineage>
</organism>
<evidence type="ECO:0000256" key="1">
    <source>
        <dbReference type="ARBA" id="ARBA00004161"/>
    </source>
</evidence>
<feature type="repeat" description="ARM" evidence="11">
    <location>
        <begin position="1141"/>
        <end position="1170"/>
    </location>
</feature>
<evidence type="ECO:0000256" key="6">
    <source>
        <dbReference type="ARBA" id="ARBA00022554"/>
    </source>
</evidence>
<dbReference type="SUPFAM" id="SSF48452">
    <property type="entry name" value="TPR-like"/>
    <property type="match status" value="1"/>
</dbReference>
<keyword evidence="6" id="KW-0926">Vacuole</keyword>
<evidence type="ECO:0000256" key="2">
    <source>
        <dbReference type="ARBA" id="ARBA00004216"/>
    </source>
</evidence>
<evidence type="ECO:0000256" key="10">
    <source>
        <dbReference type="ARBA" id="ARBA00026209"/>
    </source>
</evidence>
<dbReference type="PANTHER" id="PTHR47249">
    <property type="entry name" value="VACUOLAR PROTEIN 8"/>
    <property type="match status" value="1"/>
</dbReference>
<dbReference type="PANTHER" id="PTHR47249:SF1">
    <property type="entry name" value="VACUOLAR PROTEIN 8"/>
    <property type="match status" value="1"/>
</dbReference>
<evidence type="ECO:0000313" key="15">
    <source>
        <dbReference type="Proteomes" id="UP000244005"/>
    </source>
</evidence>
<keyword evidence="12" id="KW-0802">TPR repeat</keyword>
<evidence type="ECO:0000256" key="4">
    <source>
        <dbReference type="ARBA" id="ARBA00005462"/>
    </source>
</evidence>
<dbReference type="GO" id="GO:0043531">
    <property type="term" value="F:ADP binding"/>
    <property type="evidence" value="ECO:0007669"/>
    <property type="project" value="InterPro"/>
</dbReference>
<dbReference type="InterPro" id="IPR045156">
    <property type="entry name" value="Vac8"/>
</dbReference>
<keyword evidence="9" id="KW-0449">Lipoprotein</keyword>